<evidence type="ECO:0000313" key="1">
    <source>
        <dbReference type="EMBL" id="RXR29807.1"/>
    </source>
</evidence>
<proteinExistence type="predicted"/>
<name>A0A4Q1KJF8_9SPHN</name>
<comment type="caution">
    <text evidence="1">The sequence shown here is derived from an EMBL/GenBank/DDBJ whole genome shotgun (WGS) entry which is preliminary data.</text>
</comment>
<organism evidence="1 2">
    <name type="scientific">Sphingobium fluviale</name>
    <dbReference type="NCBI Taxonomy" id="2506423"/>
    <lineage>
        <taxon>Bacteria</taxon>
        <taxon>Pseudomonadati</taxon>
        <taxon>Pseudomonadota</taxon>
        <taxon>Alphaproteobacteria</taxon>
        <taxon>Sphingomonadales</taxon>
        <taxon>Sphingomonadaceae</taxon>
        <taxon>Sphingobium</taxon>
    </lineage>
</organism>
<dbReference type="Proteomes" id="UP000290958">
    <property type="component" value="Unassembled WGS sequence"/>
</dbReference>
<protein>
    <submittedName>
        <fullName evidence="1">Uncharacterized protein</fullName>
    </submittedName>
</protein>
<evidence type="ECO:0000313" key="2">
    <source>
        <dbReference type="Proteomes" id="UP000290958"/>
    </source>
</evidence>
<dbReference type="EMBL" id="SBKP01000003">
    <property type="protein sequence ID" value="RXR29807.1"/>
    <property type="molecule type" value="Genomic_DNA"/>
</dbReference>
<keyword evidence="2" id="KW-1185">Reference proteome</keyword>
<sequence>MQVPILGDRQSFEDASELMKAFGAQAGREAASRADKSRDLGNHIRFCHWRQIERMIFLLSIEQPVGTIH</sequence>
<accession>A0A4Q1KJF8</accession>
<dbReference type="AlphaFoldDB" id="A0A4Q1KJF8"/>
<dbReference type="RefSeq" id="WP_129403346.1">
    <property type="nucleotide sequence ID" value="NZ_SBKP01000003.1"/>
</dbReference>
<gene>
    <name evidence="1" type="ORF">EQG66_04470</name>
</gene>
<reference evidence="2" key="1">
    <citation type="submission" date="2019-01" db="EMBL/GenBank/DDBJ databases">
        <title>Cytophagaceae bacterium strain CAR-16.</title>
        <authorList>
            <person name="Chen W.-M."/>
        </authorList>
    </citation>
    <scope>NUCLEOTIDE SEQUENCE [LARGE SCALE GENOMIC DNA]</scope>
    <source>
        <strain evidence="2">CHR27</strain>
    </source>
</reference>
<dbReference type="OrthoDB" id="7451367at2"/>